<accession>A0A9N6ZFY0</accession>
<keyword evidence="4" id="KW-0408">Iron</keyword>
<name>A0A9N6ZFY0_9CRUS</name>
<evidence type="ECO:0000256" key="2">
    <source>
        <dbReference type="ARBA" id="ARBA00022485"/>
    </source>
</evidence>
<evidence type="ECO:0000313" key="8">
    <source>
        <dbReference type="EMBL" id="CAG4645500.1"/>
    </source>
</evidence>
<keyword evidence="2" id="KW-0004">4Fe-4S</keyword>
<organism evidence="8">
    <name type="scientific">Lynceus sp. MCZ IZ 141354</name>
    <dbReference type="NCBI Taxonomy" id="1930659"/>
    <lineage>
        <taxon>Eukaryota</taxon>
        <taxon>Metazoa</taxon>
        <taxon>Ecdysozoa</taxon>
        <taxon>Arthropoda</taxon>
        <taxon>Crustacea</taxon>
        <taxon>Branchiopoda</taxon>
        <taxon>Diplostraca</taxon>
        <taxon>Laevicaudata</taxon>
        <taxon>Lynceidae</taxon>
        <taxon>Lynceus</taxon>
    </lineage>
</organism>
<evidence type="ECO:0000256" key="3">
    <source>
        <dbReference type="ARBA" id="ARBA00022723"/>
    </source>
</evidence>
<dbReference type="AlphaFoldDB" id="A0A9N6ZFY0"/>
<protein>
    <submittedName>
        <fullName evidence="8">EOG090X05AC</fullName>
    </submittedName>
</protein>
<sequence>MASANFSGVLQLTDLDDFITPSQECIKPVKVEKTTGSAARIRIEHDGSYVQISEGGGKEKLKKATISLTDCLACSGCVTSAESVLIGQQNQDQVVKVLRSNLTKVVSLSYQPILSFAAKYGLEPKIALQKLSGFFRQLGADYVFDVSMANDLSLIHCAKEFMTHYENRKPGKASPVLASACPGWVCYAEKTHGDWLLPYLSQIKSPQQIAGSFIKSSISQLKGIEPKEIVHITVMPCFDKKLEASRNDFYDESTQSKEVDIVITPVELEILLDQMNLKFEDMECEELSLLPGATDTGFTVPKGSGSGGYAHFVLRHAMKSLFGEEGGNVEFVPARNLDLLEATVERNGKSLKFAIANGFRNIQNIVQKMKRGRLNYDYVEVMACPSGCLNGGAQLKLESLSANKELLSKIDSLHRTMDTRDIDESYEEWLEGFTKLDAEKLKTKFHAVPKSQNALTVKW</sequence>
<keyword evidence="5" id="KW-0411">Iron-sulfur</keyword>
<dbReference type="GO" id="GO:0051539">
    <property type="term" value="F:4 iron, 4 sulfur cluster binding"/>
    <property type="evidence" value="ECO:0007669"/>
    <property type="project" value="UniProtKB-KW"/>
</dbReference>
<dbReference type="GO" id="GO:0046872">
    <property type="term" value="F:metal ion binding"/>
    <property type="evidence" value="ECO:0007669"/>
    <property type="project" value="UniProtKB-KW"/>
</dbReference>
<feature type="domain" description="Iron hydrogenase large subunit C-terminal" evidence="7">
    <location>
        <begin position="105"/>
        <end position="392"/>
    </location>
</feature>
<comment type="similarity">
    <text evidence="1">Belongs to the NARF family.</text>
</comment>
<evidence type="ECO:0000256" key="6">
    <source>
        <dbReference type="ARBA" id="ARBA00025700"/>
    </source>
</evidence>
<comment type="function">
    <text evidence="6">Component of the cytosolic iron-sulfur (Fe/S) protein assembly machinery. Required for maturation of extramitochondrial Fe/S proteins.</text>
</comment>
<evidence type="ECO:0000256" key="1">
    <source>
        <dbReference type="ARBA" id="ARBA00006596"/>
    </source>
</evidence>
<dbReference type="SUPFAM" id="SSF53920">
    <property type="entry name" value="Fe-only hydrogenase"/>
    <property type="match status" value="1"/>
</dbReference>
<dbReference type="PANTHER" id="PTHR11615">
    <property type="entry name" value="NITRATE, FORMATE, IRON DEHYDROGENASE"/>
    <property type="match status" value="1"/>
</dbReference>
<proteinExistence type="inferred from homology"/>
<dbReference type="Gene3D" id="3.40.950.10">
    <property type="entry name" value="Fe-only Hydrogenase (Larger Subunit), Chain L, domain 3"/>
    <property type="match status" value="1"/>
</dbReference>
<dbReference type="InterPro" id="IPR009016">
    <property type="entry name" value="Fe_hydrogenase"/>
</dbReference>
<reference evidence="8" key="1">
    <citation type="submission" date="2021-04" db="EMBL/GenBank/DDBJ databases">
        <authorList>
            <person name="Cornetti L."/>
        </authorList>
    </citation>
    <scope>NUCLEOTIDE SEQUENCE</scope>
</reference>
<dbReference type="Gene3D" id="3.40.50.1780">
    <property type="match status" value="1"/>
</dbReference>
<keyword evidence="3" id="KW-0479">Metal-binding</keyword>
<evidence type="ECO:0000256" key="4">
    <source>
        <dbReference type="ARBA" id="ARBA00023004"/>
    </source>
</evidence>
<dbReference type="InterPro" id="IPR004108">
    <property type="entry name" value="Fe_hydrogenase_lsu_C"/>
</dbReference>
<dbReference type="Pfam" id="PF02906">
    <property type="entry name" value="Fe_hyd_lg_C"/>
    <property type="match status" value="1"/>
</dbReference>
<gene>
    <name evidence="8" type="primary">EOG090X05AC</name>
</gene>
<dbReference type="InterPro" id="IPR050340">
    <property type="entry name" value="Cytosolic_Fe-S_CAF"/>
</dbReference>
<dbReference type="FunFam" id="3.30.70.20:FF:000042">
    <property type="entry name" value="Cytosolic Fe-S cluster assembly factor NAR1"/>
    <property type="match status" value="1"/>
</dbReference>
<evidence type="ECO:0000256" key="5">
    <source>
        <dbReference type="ARBA" id="ARBA00023014"/>
    </source>
</evidence>
<dbReference type="EMBL" id="OC988845">
    <property type="protein sequence ID" value="CAG4645500.1"/>
    <property type="molecule type" value="Genomic_DNA"/>
</dbReference>
<evidence type="ECO:0000259" key="7">
    <source>
        <dbReference type="Pfam" id="PF02906"/>
    </source>
</evidence>